<feature type="compositionally biased region" description="Basic and acidic residues" evidence="1">
    <location>
        <begin position="28"/>
        <end position="54"/>
    </location>
</feature>
<accession>A0A916LF46</accession>
<feature type="compositionally biased region" description="Low complexity" evidence="1">
    <location>
        <begin position="55"/>
        <end position="80"/>
    </location>
</feature>
<sequence length="140" mass="15605">MSTTDNGSCRAVQIALSSSLEGSLRPRSISDRYPRLTRAESDTSRSVRPCDIRAPRSTSPTTSRTKAAIKNSLSTSQSSSGERRRRWGWFPQSAGGLADPPDVPQSPGHVIDTSDHGEQDRGGHHYHRRNVQRTRKWQHE</sequence>
<evidence type="ECO:0000256" key="1">
    <source>
        <dbReference type="SAM" id="MobiDB-lite"/>
    </source>
</evidence>
<feature type="compositionally biased region" description="Basic residues" evidence="1">
    <location>
        <begin position="124"/>
        <end position="140"/>
    </location>
</feature>
<name>A0A916LF46_MYCTX</name>
<dbReference type="AlphaFoldDB" id="A0A916LF46"/>
<reference evidence="3" key="1">
    <citation type="submission" date="2015-03" db="EMBL/GenBank/DDBJ databases">
        <authorList>
            <consortium name="Pathogen Informatics"/>
        </authorList>
    </citation>
    <scope>NUCLEOTIDE SEQUENCE [LARGE SCALE GENOMIC DNA]</scope>
    <source>
        <strain evidence="3">N09902308</strain>
    </source>
</reference>
<feature type="region of interest" description="Disordered" evidence="1">
    <location>
        <begin position="19"/>
        <end position="140"/>
    </location>
</feature>
<gene>
    <name evidence="2" type="ORF">ERS007739_03662</name>
</gene>
<evidence type="ECO:0000313" key="2">
    <source>
        <dbReference type="EMBL" id="COZ35776.1"/>
    </source>
</evidence>
<dbReference type="EMBL" id="CSBK01001971">
    <property type="protein sequence ID" value="COZ35776.1"/>
    <property type="molecule type" value="Genomic_DNA"/>
</dbReference>
<proteinExistence type="predicted"/>
<organism evidence="2 3">
    <name type="scientific">Mycobacterium tuberculosis</name>
    <dbReference type="NCBI Taxonomy" id="1773"/>
    <lineage>
        <taxon>Bacteria</taxon>
        <taxon>Bacillati</taxon>
        <taxon>Actinomycetota</taxon>
        <taxon>Actinomycetes</taxon>
        <taxon>Mycobacteriales</taxon>
        <taxon>Mycobacteriaceae</taxon>
        <taxon>Mycobacterium</taxon>
        <taxon>Mycobacterium tuberculosis complex</taxon>
    </lineage>
</organism>
<feature type="compositionally biased region" description="Basic and acidic residues" evidence="1">
    <location>
        <begin position="112"/>
        <end position="123"/>
    </location>
</feature>
<protein>
    <submittedName>
        <fullName evidence="2">Uncharacterized protein</fullName>
    </submittedName>
</protein>
<comment type="caution">
    <text evidence="2">The sequence shown here is derived from an EMBL/GenBank/DDBJ whole genome shotgun (WGS) entry which is preliminary data.</text>
</comment>
<evidence type="ECO:0000313" key="3">
    <source>
        <dbReference type="Proteomes" id="UP000039021"/>
    </source>
</evidence>
<dbReference type="Proteomes" id="UP000039021">
    <property type="component" value="Unassembled WGS sequence"/>
</dbReference>